<dbReference type="EMBL" id="JAZGQO010000010">
    <property type="protein sequence ID" value="KAK6175181.1"/>
    <property type="molecule type" value="Genomic_DNA"/>
</dbReference>
<dbReference type="InterPro" id="IPR002126">
    <property type="entry name" value="Cadherin-like_dom"/>
</dbReference>
<feature type="signal peptide" evidence="8">
    <location>
        <begin position="1"/>
        <end position="23"/>
    </location>
</feature>
<keyword evidence="8" id="KW-0732">Signal</keyword>
<evidence type="ECO:0000256" key="2">
    <source>
        <dbReference type="ARBA" id="ARBA00022692"/>
    </source>
</evidence>
<evidence type="ECO:0000256" key="4">
    <source>
        <dbReference type="ARBA" id="ARBA00022837"/>
    </source>
</evidence>
<dbReference type="GO" id="GO:0007156">
    <property type="term" value="P:homophilic cell adhesion via plasma membrane adhesion molecules"/>
    <property type="evidence" value="ECO:0007669"/>
    <property type="project" value="InterPro"/>
</dbReference>
<dbReference type="Gene3D" id="2.60.40.60">
    <property type="entry name" value="Cadherins"/>
    <property type="match status" value="2"/>
</dbReference>
<evidence type="ECO:0000256" key="6">
    <source>
        <dbReference type="ARBA" id="ARBA00023136"/>
    </source>
</evidence>
<dbReference type="GO" id="GO:0005886">
    <property type="term" value="C:plasma membrane"/>
    <property type="evidence" value="ECO:0007669"/>
    <property type="project" value="InterPro"/>
</dbReference>
<keyword evidence="3" id="KW-0677">Repeat</keyword>
<dbReference type="AlphaFoldDB" id="A0AAN8PP54"/>
<dbReference type="InterPro" id="IPR020894">
    <property type="entry name" value="Cadherin_CS"/>
</dbReference>
<evidence type="ECO:0000256" key="5">
    <source>
        <dbReference type="ARBA" id="ARBA00022989"/>
    </source>
</evidence>
<feature type="domain" description="Cadherin" evidence="9">
    <location>
        <begin position="170"/>
        <end position="288"/>
    </location>
</feature>
<keyword evidence="11" id="KW-1185">Reference proteome</keyword>
<gene>
    <name evidence="10" type="ORF">SNE40_013697</name>
</gene>
<evidence type="ECO:0000256" key="8">
    <source>
        <dbReference type="SAM" id="SignalP"/>
    </source>
</evidence>
<evidence type="ECO:0000313" key="10">
    <source>
        <dbReference type="EMBL" id="KAK6175181.1"/>
    </source>
</evidence>
<dbReference type="PROSITE" id="PS00232">
    <property type="entry name" value="CADHERIN_1"/>
    <property type="match status" value="1"/>
</dbReference>
<dbReference type="SUPFAM" id="SSF49313">
    <property type="entry name" value="Cadherin-like"/>
    <property type="match status" value="1"/>
</dbReference>
<keyword evidence="6" id="KW-0472">Membrane</keyword>
<dbReference type="GO" id="GO:0005509">
    <property type="term" value="F:calcium ion binding"/>
    <property type="evidence" value="ECO:0007669"/>
    <property type="project" value="UniProtKB-UniRule"/>
</dbReference>
<dbReference type="Proteomes" id="UP001347796">
    <property type="component" value="Unassembled WGS sequence"/>
</dbReference>
<protein>
    <recommendedName>
        <fullName evidence="9">Cadherin domain-containing protein</fullName>
    </recommendedName>
</protein>
<dbReference type="PANTHER" id="PTHR24026:SF125">
    <property type="entry name" value="FAT-LIKE CADHERIN-RELATED TUMOR SUPPRESSOR HOMOLOG"/>
    <property type="match status" value="1"/>
</dbReference>
<feature type="chain" id="PRO_5043054081" description="Cadherin domain-containing protein" evidence="8">
    <location>
        <begin position="24"/>
        <end position="350"/>
    </location>
</feature>
<evidence type="ECO:0000256" key="3">
    <source>
        <dbReference type="ARBA" id="ARBA00022737"/>
    </source>
</evidence>
<dbReference type="PROSITE" id="PS50268">
    <property type="entry name" value="CADHERIN_2"/>
    <property type="match status" value="2"/>
</dbReference>
<dbReference type="InterPro" id="IPR015919">
    <property type="entry name" value="Cadherin-like_sf"/>
</dbReference>
<keyword evidence="2" id="KW-0812">Transmembrane</keyword>
<comment type="subcellular location">
    <subcellularLocation>
        <location evidence="1">Membrane</location>
    </subcellularLocation>
</comment>
<dbReference type="Pfam" id="PF00028">
    <property type="entry name" value="Cadherin"/>
    <property type="match status" value="1"/>
</dbReference>
<feature type="domain" description="Cadherin" evidence="9">
    <location>
        <begin position="60"/>
        <end position="168"/>
    </location>
</feature>
<comment type="caution">
    <text evidence="10">The sequence shown here is derived from an EMBL/GenBank/DDBJ whole genome shotgun (WGS) entry which is preliminary data.</text>
</comment>
<sequence length="350" mass="37498">MRTLISFGQLLLVLSVFLKQTNAVCELSTGANFQGGTIRVSIEEADTAFGPDITRYRKFIGLTDPQGSVTLTIVHKDLVVPAAVDPSEFILEYLTDVQVAGGGTQTGFFIRPVSPIDRDGNTFSTFDDINILEYTIECKSTDPKSVQGTNFIPIRINIVDINDNAPQFLPASYPEVQILMCTPAGTTIIDAVSANDKDEGLNREIVYGIVPGDGSPADGSTKFSFSSIHVGHLKVNQALLEMATYILNISATDKGTPERVSYTTMTVTIIAGDVTSAGCGCDTTQPSTTHLIATQPSTTQQISTQPSTTQQIATEQATCGPPSNSALCTNCRSLNLYAVVSLLFIFSLYL</sequence>
<evidence type="ECO:0000256" key="1">
    <source>
        <dbReference type="ARBA" id="ARBA00004370"/>
    </source>
</evidence>
<dbReference type="PANTHER" id="PTHR24026">
    <property type="entry name" value="FAT ATYPICAL CADHERIN-RELATED"/>
    <property type="match status" value="1"/>
</dbReference>
<dbReference type="CDD" id="cd11304">
    <property type="entry name" value="Cadherin_repeat"/>
    <property type="match status" value="1"/>
</dbReference>
<accession>A0AAN8PP54</accession>
<evidence type="ECO:0000313" key="11">
    <source>
        <dbReference type="Proteomes" id="UP001347796"/>
    </source>
</evidence>
<proteinExistence type="predicted"/>
<evidence type="ECO:0000256" key="7">
    <source>
        <dbReference type="PROSITE-ProRule" id="PRU00043"/>
    </source>
</evidence>
<reference evidence="10 11" key="1">
    <citation type="submission" date="2024-01" db="EMBL/GenBank/DDBJ databases">
        <title>The genome of the rayed Mediterranean limpet Patella caerulea (Linnaeus, 1758).</title>
        <authorList>
            <person name="Anh-Thu Weber A."/>
            <person name="Halstead-Nussloch G."/>
        </authorList>
    </citation>
    <scope>NUCLEOTIDE SEQUENCE [LARGE SCALE GENOMIC DNA]</scope>
    <source>
        <strain evidence="10">AATW-2023a</strain>
        <tissue evidence="10">Whole specimen</tissue>
    </source>
</reference>
<keyword evidence="5" id="KW-1133">Transmembrane helix</keyword>
<keyword evidence="4 7" id="KW-0106">Calcium</keyword>
<organism evidence="10 11">
    <name type="scientific">Patella caerulea</name>
    <name type="common">Rayed Mediterranean limpet</name>
    <dbReference type="NCBI Taxonomy" id="87958"/>
    <lineage>
        <taxon>Eukaryota</taxon>
        <taxon>Metazoa</taxon>
        <taxon>Spiralia</taxon>
        <taxon>Lophotrochozoa</taxon>
        <taxon>Mollusca</taxon>
        <taxon>Gastropoda</taxon>
        <taxon>Patellogastropoda</taxon>
        <taxon>Patelloidea</taxon>
        <taxon>Patellidae</taxon>
        <taxon>Patella</taxon>
    </lineage>
</organism>
<name>A0AAN8PP54_PATCE</name>
<evidence type="ECO:0000259" key="9">
    <source>
        <dbReference type="PROSITE" id="PS50268"/>
    </source>
</evidence>